<gene>
    <name evidence="3" type="ORF">P3T76_005528</name>
</gene>
<dbReference type="Proteomes" id="UP001259832">
    <property type="component" value="Unassembled WGS sequence"/>
</dbReference>
<protein>
    <submittedName>
        <fullName evidence="3">Uncharacterized protein</fullName>
    </submittedName>
</protein>
<organism evidence="3 4">
    <name type="scientific">Phytophthora citrophthora</name>
    <dbReference type="NCBI Taxonomy" id="4793"/>
    <lineage>
        <taxon>Eukaryota</taxon>
        <taxon>Sar</taxon>
        <taxon>Stramenopiles</taxon>
        <taxon>Oomycota</taxon>
        <taxon>Peronosporomycetes</taxon>
        <taxon>Peronosporales</taxon>
        <taxon>Peronosporaceae</taxon>
        <taxon>Phytophthora</taxon>
    </lineage>
</organism>
<reference evidence="3" key="1">
    <citation type="submission" date="2023-08" db="EMBL/GenBank/DDBJ databases">
        <title>Reference Genome Resource for the Citrus Pathogen Phytophthora citrophthora.</title>
        <authorList>
            <person name="Moller H."/>
            <person name="Coetzee B."/>
            <person name="Rose L.J."/>
            <person name="Van Niekerk J.M."/>
        </authorList>
    </citation>
    <scope>NUCLEOTIDE SEQUENCE</scope>
    <source>
        <strain evidence="3">STE-U-9442</strain>
    </source>
</reference>
<evidence type="ECO:0000313" key="3">
    <source>
        <dbReference type="EMBL" id="KAK1942891.1"/>
    </source>
</evidence>
<feature type="region of interest" description="Disordered" evidence="2">
    <location>
        <begin position="1"/>
        <end position="43"/>
    </location>
</feature>
<feature type="coiled-coil region" evidence="1">
    <location>
        <begin position="54"/>
        <end position="81"/>
    </location>
</feature>
<comment type="caution">
    <text evidence="3">The sequence shown here is derived from an EMBL/GenBank/DDBJ whole genome shotgun (WGS) entry which is preliminary data.</text>
</comment>
<evidence type="ECO:0000256" key="2">
    <source>
        <dbReference type="SAM" id="MobiDB-lite"/>
    </source>
</evidence>
<name>A0AAD9LNW5_9STRA</name>
<evidence type="ECO:0000256" key="1">
    <source>
        <dbReference type="SAM" id="Coils"/>
    </source>
</evidence>
<proteinExistence type="predicted"/>
<feature type="compositionally biased region" description="Basic and acidic residues" evidence="2">
    <location>
        <begin position="1"/>
        <end position="11"/>
    </location>
</feature>
<keyword evidence="1" id="KW-0175">Coiled coil</keyword>
<evidence type="ECO:0000313" key="4">
    <source>
        <dbReference type="Proteomes" id="UP001259832"/>
    </source>
</evidence>
<sequence length="505" mass="56736">MEGREPNESKQDLVPTSFSRARPKKKKLKKDGTPYKPRKGWGPYRSVPNERSVAFNLQLDVQNLQQEVKNLLALREILETKVLLQRHTQEGSLCRLVNEYLYVFRKGVVPNGVVEERDQRAFMHHVMDPDVELGPGLPRGPDVIMDQMENYCNFLRFVSLTGVVDSIVVAEDSVMVSDAASFVFQVTRNTIEMIFPHIMGEEWLVAQLVGQNAEMEGRSTFHFNPAGKCYRYDVEMDFMAAFMGIVKDPRIVDMLLGRALIAYNGMLRVTADECEPEDEEKAPATATDDIGSTCDNRQLVSTPSEFCQQIVDDYFAVFAKGLELPPSRAQEDFFLYRFDPQSNSRGDSSLSRLKERWYALSEAFDVLSFHQQNAAQMDCDSNSPCQLLAQASYFLRITSHTIDTVFPTIIPYELLVSKLVGKVIVVPAHLSLSVDKSTGYITGFKERLNLAAGMADILQDQSDLDFVVSQALLVEVLGQDTDLPPLTSSLPTATPRTMSITDILN</sequence>
<accession>A0AAD9LNW5</accession>
<keyword evidence="4" id="KW-1185">Reference proteome</keyword>
<dbReference type="AlphaFoldDB" id="A0AAD9LNW5"/>
<dbReference type="EMBL" id="JASMQC010000008">
    <property type="protein sequence ID" value="KAK1942891.1"/>
    <property type="molecule type" value="Genomic_DNA"/>
</dbReference>